<keyword evidence="2" id="KW-1133">Transmembrane helix</keyword>
<accession>A0A1D6I6L9</accession>
<protein>
    <submittedName>
        <fullName evidence="3">Uncharacterized protein</fullName>
    </submittedName>
</protein>
<feature type="compositionally biased region" description="Low complexity" evidence="1">
    <location>
        <begin position="84"/>
        <end position="112"/>
    </location>
</feature>
<dbReference type="AlphaFoldDB" id="A0A1D6I6L9"/>
<evidence type="ECO:0000313" key="3">
    <source>
        <dbReference type="EMBL" id="ONM55715.1"/>
    </source>
</evidence>
<proteinExistence type="predicted"/>
<sequence>MDGQRFPTYNSPPPPPYKLGLTTLVPHRTTTSIETPSVKLAKQLATNPRKLDTIPMARASVVFVIATLLFVAMVVAPMAEAKSADAPSADAPAPAADAPADGPSGPAGAPGPQGVEGLSGNEDDDDDSTN</sequence>
<reference evidence="3" key="1">
    <citation type="submission" date="2015-12" db="EMBL/GenBank/DDBJ databases">
        <title>Update maize B73 reference genome by single molecule sequencing technologies.</title>
        <authorList>
            <consortium name="Maize Genome Sequencing Project"/>
            <person name="Ware D."/>
        </authorList>
    </citation>
    <scope>NUCLEOTIDE SEQUENCE [LARGE SCALE GENOMIC DNA]</scope>
    <source>
        <tissue evidence="3">Seedling</tissue>
    </source>
</reference>
<keyword evidence="2" id="KW-0472">Membrane</keyword>
<name>A0A1D6I6L9_MAIZE</name>
<dbReference type="PaxDb" id="4577-GRMZM2G133129_P01"/>
<gene>
    <name evidence="3" type="ORF">ZEAMMB73_Zm00001d020843</name>
</gene>
<evidence type="ECO:0000256" key="1">
    <source>
        <dbReference type="SAM" id="MobiDB-lite"/>
    </source>
</evidence>
<dbReference type="EMBL" id="CM007650">
    <property type="protein sequence ID" value="ONM55715.1"/>
    <property type="molecule type" value="Genomic_DNA"/>
</dbReference>
<feature type="compositionally biased region" description="Acidic residues" evidence="1">
    <location>
        <begin position="121"/>
        <end position="130"/>
    </location>
</feature>
<feature type="region of interest" description="Disordered" evidence="1">
    <location>
        <begin position="81"/>
        <end position="130"/>
    </location>
</feature>
<dbReference type="IntAct" id="A0A1D6I6L9">
    <property type="interactions" value="1"/>
</dbReference>
<keyword evidence="2" id="KW-0812">Transmembrane</keyword>
<organism evidence="3">
    <name type="scientific">Zea mays</name>
    <name type="common">Maize</name>
    <dbReference type="NCBI Taxonomy" id="4577"/>
    <lineage>
        <taxon>Eukaryota</taxon>
        <taxon>Viridiplantae</taxon>
        <taxon>Streptophyta</taxon>
        <taxon>Embryophyta</taxon>
        <taxon>Tracheophyta</taxon>
        <taxon>Spermatophyta</taxon>
        <taxon>Magnoliopsida</taxon>
        <taxon>Liliopsida</taxon>
        <taxon>Poales</taxon>
        <taxon>Poaceae</taxon>
        <taxon>PACMAD clade</taxon>
        <taxon>Panicoideae</taxon>
        <taxon>Andropogonodae</taxon>
        <taxon>Andropogoneae</taxon>
        <taxon>Tripsacinae</taxon>
        <taxon>Zea</taxon>
    </lineage>
</organism>
<feature type="transmembrane region" description="Helical" evidence="2">
    <location>
        <begin position="59"/>
        <end position="79"/>
    </location>
</feature>
<evidence type="ECO:0000256" key="2">
    <source>
        <dbReference type="SAM" id="Phobius"/>
    </source>
</evidence>
<dbReference type="InParanoid" id="A0A1D6I6L9"/>